<evidence type="ECO:0000256" key="1">
    <source>
        <dbReference type="SAM" id="MobiDB-lite"/>
    </source>
</evidence>
<proteinExistence type="predicted"/>
<gene>
    <name evidence="2" type="ORF">QE152_g248</name>
</gene>
<organism evidence="2 3">
    <name type="scientific">Popillia japonica</name>
    <name type="common">Japanese beetle</name>
    <dbReference type="NCBI Taxonomy" id="7064"/>
    <lineage>
        <taxon>Eukaryota</taxon>
        <taxon>Metazoa</taxon>
        <taxon>Ecdysozoa</taxon>
        <taxon>Arthropoda</taxon>
        <taxon>Hexapoda</taxon>
        <taxon>Insecta</taxon>
        <taxon>Pterygota</taxon>
        <taxon>Neoptera</taxon>
        <taxon>Endopterygota</taxon>
        <taxon>Coleoptera</taxon>
        <taxon>Polyphaga</taxon>
        <taxon>Scarabaeiformia</taxon>
        <taxon>Scarabaeidae</taxon>
        <taxon>Rutelinae</taxon>
        <taxon>Popillia</taxon>
    </lineage>
</organism>
<keyword evidence="3" id="KW-1185">Reference proteome</keyword>
<evidence type="ECO:0000313" key="2">
    <source>
        <dbReference type="EMBL" id="KAK9759094.1"/>
    </source>
</evidence>
<feature type="compositionally biased region" description="Basic and acidic residues" evidence="1">
    <location>
        <begin position="146"/>
        <end position="163"/>
    </location>
</feature>
<dbReference type="AlphaFoldDB" id="A0AAW1NG39"/>
<dbReference type="Proteomes" id="UP001458880">
    <property type="component" value="Unassembled WGS sequence"/>
</dbReference>
<comment type="caution">
    <text evidence="2">The sequence shown here is derived from an EMBL/GenBank/DDBJ whole genome shotgun (WGS) entry which is preliminary data.</text>
</comment>
<evidence type="ECO:0000313" key="3">
    <source>
        <dbReference type="Proteomes" id="UP001458880"/>
    </source>
</evidence>
<name>A0AAW1NG39_POPJA</name>
<feature type="region of interest" description="Disordered" evidence="1">
    <location>
        <begin position="45"/>
        <end position="65"/>
    </location>
</feature>
<accession>A0AAW1NG39</accession>
<reference evidence="2 3" key="1">
    <citation type="journal article" date="2024" name="BMC Genomics">
        <title>De novo assembly and annotation of Popillia japonica's genome with initial clues to its potential as an invasive pest.</title>
        <authorList>
            <person name="Cucini C."/>
            <person name="Boschi S."/>
            <person name="Funari R."/>
            <person name="Cardaioli E."/>
            <person name="Iannotti N."/>
            <person name="Marturano G."/>
            <person name="Paoli F."/>
            <person name="Bruttini M."/>
            <person name="Carapelli A."/>
            <person name="Frati F."/>
            <person name="Nardi F."/>
        </authorList>
    </citation>
    <scope>NUCLEOTIDE SEQUENCE [LARGE SCALE GENOMIC DNA]</scope>
    <source>
        <strain evidence="2">DMR45628</strain>
    </source>
</reference>
<dbReference type="EMBL" id="JASPKY010000002">
    <property type="protein sequence ID" value="KAK9759094.1"/>
    <property type="molecule type" value="Genomic_DNA"/>
</dbReference>
<feature type="region of interest" description="Disordered" evidence="1">
    <location>
        <begin position="143"/>
        <end position="163"/>
    </location>
</feature>
<sequence length="163" mass="17706">MCIGDKPRGCNDNLENPILQHIEAADLSVGDAESGRVNEFSTPEIDSSIGRRRNPREKTFGTFSTAPGGGLVPRTTFPGFSPGVCAPPHPEHTVVVCVVRVSVVHQEYVRFLHGMTVLQCICILHTMQCAPYGPVSILPMTSSSIKGDRGRQSTEGTEIFRLE</sequence>
<protein>
    <submittedName>
        <fullName evidence="2">Uncharacterized protein</fullName>
    </submittedName>
</protein>